<comment type="caution">
    <text evidence="1">The sequence shown here is derived from an EMBL/GenBank/DDBJ whole genome shotgun (WGS) entry which is preliminary data.</text>
</comment>
<evidence type="ECO:0000313" key="1">
    <source>
        <dbReference type="EMBL" id="OGK30456.1"/>
    </source>
</evidence>
<reference evidence="1 2" key="1">
    <citation type="journal article" date="2016" name="Nat. Commun.">
        <title>Thousands of microbial genomes shed light on interconnected biogeochemical processes in an aquifer system.</title>
        <authorList>
            <person name="Anantharaman K."/>
            <person name="Brown C.T."/>
            <person name="Hug L.A."/>
            <person name="Sharon I."/>
            <person name="Castelle C.J."/>
            <person name="Probst A.J."/>
            <person name="Thomas B.C."/>
            <person name="Singh A."/>
            <person name="Wilkins M.J."/>
            <person name="Karaoz U."/>
            <person name="Brodie E.L."/>
            <person name="Williams K.H."/>
            <person name="Hubbard S.S."/>
            <person name="Banfield J.F."/>
        </authorList>
    </citation>
    <scope>NUCLEOTIDE SEQUENCE [LARGE SCALE GENOMIC DNA]</scope>
</reference>
<name>A0A1F7HHK4_9BACT</name>
<sequence>MKFVLASVILLLLLSFPFKINAQSPYVLPYPSFMLGNPFYKISLIKDEILRYWYFGNFGQFKYNLKMSDKYLVESKTLFEYSQYLLGYKALLKSDFYFSNTLPNLVKADKNNKNTAGNRLLLKKASLKHIEVLKKINGEVPENYLWQPEKGASTYLKLRKTIEKSISIRQKYL</sequence>
<protein>
    <recommendedName>
        <fullName evidence="3">DUF5667 domain-containing protein</fullName>
    </recommendedName>
</protein>
<organism evidence="1 2">
    <name type="scientific">Candidatus Roizmanbacteria bacterium RIFCSPHIGHO2_12_FULL_33_9</name>
    <dbReference type="NCBI Taxonomy" id="1802045"/>
    <lineage>
        <taxon>Bacteria</taxon>
        <taxon>Candidatus Roizmaniibacteriota</taxon>
    </lineage>
</organism>
<evidence type="ECO:0008006" key="3">
    <source>
        <dbReference type="Google" id="ProtNLM"/>
    </source>
</evidence>
<proteinExistence type="predicted"/>
<dbReference type="EMBL" id="MFZV01000044">
    <property type="protein sequence ID" value="OGK30456.1"/>
    <property type="molecule type" value="Genomic_DNA"/>
</dbReference>
<dbReference type="AlphaFoldDB" id="A0A1F7HHK4"/>
<gene>
    <name evidence="1" type="ORF">A3F29_00435</name>
</gene>
<evidence type="ECO:0000313" key="2">
    <source>
        <dbReference type="Proteomes" id="UP000177199"/>
    </source>
</evidence>
<dbReference type="Proteomes" id="UP000177199">
    <property type="component" value="Unassembled WGS sequence"/>
</dbReference>
<accession>A0A1F7HHK4</accession>